<gene>
    <name evidence="2" type="ORF">STAS_09592</name>
</gene>
<dbReference type="Proteomes" id="UP000325081">
    <property type="component" value="Unassembled WGS sequence"/>
</dbReference>
<organism evidence="2 3">
    <name type="scientific">Striga asiatica</name>
    <name type="common">Asiatic witchweed</name>
    <name type="synonym">Buchnera asiatica</name>
    <dbReference type="NCBI Taxonomy" id="4170"/>
    <lineage>
        <taxon>Eukaryota</taxon>
        <taxon>Viridiplantae</taxon>
        <taxon>Streptophyta</taxon>
        <taxon>Embryophyta</taxon>
        <taxon>Tracheophyta</taxon>
        <taxon>Spermatophyta</taxon>
        <taxon>Magnoliopsida</taxon>
        <taxon>eudicotyledons</taxon>
        <taxon>Gunneridae</taxon>
        <taxon>Pentapetalae</taxon>
        <taxon>asterids</taxon>
        <taxon>lamiids</taxon>
        <taxon>Lamiales</taxon>
        <taxon>Orobanchaceae</taxon>
        <taxon>Buchnereae</taxon>
        <taxon>Striga</taxon>
    </lineage>
</organism>
<accession>A0A5A7PLC5</accession>
<dbReference type="AlphaFoldDB" id="A0A5A7PLC5"/>
<evidence type="ECO:0000313" key="3">
    <source>
        <dbReference type="Proteomes" id="UP000325081"/>
    </source>
</evidence>
<evidence type="ECO:0000313" key="2">
    <source>
        <dbReference type="EMBL" id="GER33448.1"/>
    </source>
</evidence>
<keyword evidence="3" id="KW-1185">Reference proteome</keyword>
<sequence>MAALQRYLPSNRDDDGDTAAGDAADEFDVPADAFSFTVTHFKEGYEIQTDDEGHAKGLIAEKEEGRRVALKPSLRWAKNCAYTKPTRTSCQSEFGRKLSGWRRCANLNVKLSNNGFWGRKIEFLW</sequence>
<feature type="region of interest" description="Disordered" evidence="1">
    <location>
        <begin position="1"/>
        <end position="23"/>
    </location>
</feature>
<dbReference type="EMBL" id="BKCP01004738">
    <property type="protein sequence ID" value="GER33448.1"/>
    <property type="molecule type" value="Genomic_DNA"/>
</dbReference>
<evidence type="ECO:0000256" key="1">
    <source>
        <dbReference type="SAM" id="MobiDB-lite"/>
    </source>
</evidence>
<reference evidence="3" key="1">
    <citation type="journal article" date="2019" name="Curr. Biol.">
        <title>Genome Sequence of Striga asiatica Provides Insight into the Evolution of Plant Parasitism.</title>
        <authorList>
            <person name="Yoshida S."/>
            <person name="Kim S."/>
            <person name="Wafula E.K."/>
            <person name="Tanskanen J."/>
            <person name="Kim Y.M."/>
            <person name="Honaas L."/>
            <person name="Yang Z."/>
            <person name="Spallek T."/>
            <person name="Conn C.E."/>
            <person name="Ichihashi Y."/>
            <person name="Cheong K."/>
            <person name="Cui S."/>
            <person name="Der J.P."/>
            <person name="Gundlach H."/>
            <person name="Jiao Y."/>
            <person name="Hori C."/>
            <person name="Ishida J.K."/>
            <person name="Kasahara H."/>
            <person name="Kiba T."/>
            <person name="Kim M.S."/>
            <person name="Koo N."/>
            <person name="Laohavisit A."/>
            <person name="Lee Y.H."/>
            <person name="Lumba S."/>
            <person name="McCourt P."/>
            <person name="Mortimer J.C."/>
            <person name="Mutuku J.M."/>
            <person name="Nomura T."/>
            <person name="Sasaki-Sekimoto Y."/>
            <person name="Seto Y."/>
            <person name="Wang Y."/>
            <person name="Wakatake T."/>
            <person name="Sakakibara H."/>
            <person name="Demura T."/>
            <person name="Yamaguchi S."/>
            <person name="Yoneyama K."/>
            <person name="Manabe R.I."/>
            <person name="Nelson D.C."/>
            <person name="Schulman A.H."/>
            <person name="Timko M.P."/>
            <person name="dePamphilis C.W."/>
            <person name="Choi D."/>
            <person name="Shirasu K."/>
        </authorList>
    </citation>
    <scope>NUCLEOTIDE SEQUENCE [LARGE SCALE GENOMIC DNA]</scope>
    <source>
        <strain evidence="3">cv. UVA1</strain>
    </source>
</reference>
<comment type="caution">
    <text evidence="2">The sequence shown here is derived from an EMBL/GenBank/DDBJ whole genome shotgun (WGS) entry which is preliminary data.</text>
</comment>
<protein>
    <submittedName>
        <fullName evidence="2">Oral cancer overexpressed protein</fullName>
    </submittedName>
</protein>
<name>A0A5A7PLC5_STRAF</name>
<proteinExistence type="predicted"/>